<name>A0AAW2WS93_9LAMI</name>
<sequence>MVQAHGLGGLLPSWALPFKIAFVRSTLKRGPQGPGGLGFWTLGVGASFVLSGPESVGPYTSFSPPTLRKETQGFSLRVEPGDLRGR</sequence>
<evidence type="ECO:0000313" key="1">
    <source>
        <dbReference type="EMBL" id="KAL0444732.1"/>
    </source>
</evidence>
<proteinExistence type="predicted"/>
<organism evidence="1">
    <name type="scientific">Sesamum latifolium</name>
    <dbReference type="NCBI Taxonomy" id="2727402"/>
    <lineage>
        <taxon>Eukaryota</taxon>
        <taxon>Viridiplantae</taxon>
        <taxon>Streptophyta</taxon>
        <taxon>Embryophyta</taxon>
        <taxon>Tracheophyta</taxon>
        <taxon>Spermatophyta</taxon>
        <taxon>Magnoliopsida</taxon>
        <taxon>eudicotyledons</taxon>
        <taxon>Gunneridae</taxon>
        <taxon>Pentapetalae</taxon>
        <taxon>asterids</taxon>
        <taxon>lamiids</taxon>
        <taxon>Lamiales</taxon>
        <taxon>Pedaliaceae</taxon>
        <taxon>Sesamum</taxon>
    </lineage>
</organism>
<reference evidence="1" key="2">
    <citation type="journal article" date="2024" name="Plant">
        <title>Genomic evolution and insights into agronomic trait innovations of Sesamum species.</title>
        <authorList>
            <person name="Miao H."/>
            <person name="Wang L."/>
            <person name="Qu L."/>
            <person name="Liu H."/>
            <person name="Sun Y."/>
            <person name="Le M."/>
            <person name="Wang Q."/>
            <person name="Wei S."/>
            <person name="Zheng Y."/>
            <person name="Lin W."/>
            <person name="Duan Y."/>
            <person name="Cao H."/>
            <person name="Xiong S."/>
            <person name="Wang X."/>
            <person name="Wei L."/>
            <person name="Li C."/>
            <person name="Ma Q."/>
            <person name="Ju M."/>
            <person name="Zhao R."/>
            <person name="Li G."/>
            <person name="Mu C."/>
            <person name="Tian Q."/>
            <person name="Mei H."/>
            <person name="Zhang T."/>
            <person name="Gao T."/>
            <person name="Zhang H."/>
        </authorList>
    </citation>
    <scope>NUCLEOTIDE SEQUENCE</scope>
    <source>
        <strain evidence="1">KEN1</strain>
    </source>
</reference>
<gene>
    <name evidence="1" type="ORF">Slati_2195900</name>
</gene>
<dbReference type="EMBL" id="JACGWN010000007">
    <property type="protein sequence ID" value="KAL0444732.1"/>
    <property type="molecule type" value="Genomic_DNA"/>
</dbReference>
<protein>
    <submittedName>
        <fullName evidence="1">Uncharacterized protein</fullName>
    </submittedName>
</protein>
<comment type="caution">
    <text evidence="1">The sequence shown here is derived from an EMBL/GenBank/DDBJ whole genome shotgun (WGS) entry which is preliminary data.</text>
</comment>
<accession>A0AAW2WS93</accession>
<dbReference type="AlphaFoldDB" id="A0AAW2WS93"/>
<reference evidence="1" key="1">
    <citation type="submission" date="2020-06" db="EMBL/GenBank/DDBJ databases">
        <authorList>
            <person name="Li T."/>
            <person name="Hu X."/>
            <person name="Zhang T."/>
            <person name="Song X."/>
            <person name="Zhang H."/>
            <person name="Dai N."/>
            <person name="Sheng W."/>
            <person name="Hou X."/>
            <person name="Wei L."/>
        </authorList>
    </citation>
    <scope>NUCLEOTIDE SEQUENCE</scope>
    <source>
        <strain evidence="1">KEN1</strain>
        <tissue evidence="1">Leaf</tissue>
    </source>
</reference>